<feature type="transmembrane region" description="Helical" evidence="1">
    <location>
        <begin position="758"/>
        <end position="779"/>
    </location>
</feature>
<protein>
    <submittedName>
        <fullName evidence="2">Ig-like domain-containing protein</fullName>
    </submittedName>
</protein>
<dbReference type="EMBL" id="JAMQON010000011">
    <property type="protein sequence ID" value="MDS0261984.1"/>
    <property type="molecule type" value="Genomic_DNA"/>
</dbReference>
<accession>A0ABU2FI81</accession>
<keyword evidence="3" id="KW-1185">Reference proteome</keyword>
<comment type="caution">
    <text evidence="2">The sequence shown here is derived from an EMBL/GenBank/DDBJ whole genome shotgun (WGS) entry which is preliminary data.</text>
</comment>
<evidence type="ECO:0000256" key="1">
    <source>
        <dbReference type="SAM" id="Phobius"/>
    </source>
</evidence>
<evidence type="ECO:0000313" key="2">
    <source>
        <dbReference type="EMBL" id="MDS0261984.1"/>
    </source>
</evidence>
<evidence type="ECO:0000313" key="3">
    <source>
        <dbReference type="Proteomes" id="UP001259659"/>
    </source>
</evidence>
<name>A0ABU2FI81_9EURY</name>
<dbReference type="RefSeq" id="WP_310921823.1">
    <property type="nucleotide sequence ID" value="NZ_JAMQON010000011.1"/>
</dbReference>
<organism evidence="2 3">
    <name type="scientific">Haloarcula saliterrae</name>
    <dbReference type="NCBI Taxonomy" id="2950534"/>
    <lineage>
        <taxon>Archaea</taxon>
        <taxon>Methanobacteriati</taxon>
        <taxon>Methanobacteriota</taxon>
        <taxon>Stenosarchaea group</taxon>
        <taxon>Halobacteria</taxon>
        <taxon>Halobacteriales</taxon>
        <taxon>Haloarculaceae</taxon>
        <taxon>Haloarcula</taxon>
    </lineage>
</organism>
<keyword evidence="1" id="KW-0812">Transmembrane</keyword>
<keyword evidence="1" id="KW-0472">Membrane</keyword>
<proteinExistence type="predicted"/>
<reference evidence="2 3" key="1">
    <citation type="submission" date="2022-06" db="EMBL/GenBank/DDBJ databases">
        <title>Haloarcula sp. a new haloarchaeum isolate from saline soil.</title>
        <authorList>
            <person name="Strakova D."/>
            <person name="Galisteo C."/>
            <person name="Sanchez-Porro C."/>
            <person name="Ventosa A."/>
        </authorList>
    </citation>
    <scope>NUCLEOTIDE SEQUENCE [LARGE SCALE GENOMIC DNA]</scope>
    <source>
        <strain evidence="2 3">S1CR25-12</strain>
    </source>
</reference>
<dbReference type="Proteomes" id="UP001259659">
    <property type="component" value="Unassembled WGS sequence"/>
</dbReference>
<gene>
    <name evidence="2" type="ORF">NDI56_21485</name>
</gene>
<sequence length="790" mass="86909">MSSPGEEGKSPFARILSCSRTWLHSVAAFRQKIILVVLLPAIVFSSVTMPVSANSLAPIYEVPTPTPGVETFHDGTFRILANNDEDVSPSYFDSDPGTDETYLGYPSALGDEVMPSADALYATTTGDVYRTHLSDSVPIPYQDEWVTYTEWQRSGGTPARFYPVSSDSTVPTDSSGQWQVVTRNRNLEPRTVYNAQVYRNPLTDELEILNSDDALVYTARSATIQERYLHIRDQYLQYSDDSSRAAVPMFDGEEVYPTASGGSVPLPHGPGSSETISDAWIGISDVRESAWYRDSYVTDNADLGAYILYDYRASAPDDFTSRSSCTRTHTVTRTVTVGNETKTVTDTHTHRYPRTRWAEFDLVDSSATVTSVSLDRPGYDGDSALVENEEGIWMATDGGRDRSPEFSPGEYELTATLEVESEVEARWGVRSSRCSEYERSQSYTRTLTRSHSVPVTIIDADASGLEIDVTVLDGVESDRTIVQWDGDQDLTGAPWSSIELEIGDASFSVDSPWRFYGVSQTTHVEERSGSDSETYPVTHTQGDAWPALVHSVTSVGNVSVSAAYGPDGEYGGLWIEESTVIDEEIPGTELPAGVVDEANGSPTYLFERLEGEFRPRDARVDEALNVRASTVFDTQVPDANIDAHIVTSELSELVVADTVPGDDPSDRRVLLRLTDPDGNPIPNREIALSGAVDESVTTNGDGEAWTTLDGPYLRASYSGDDLAGSDGRYFEGDFTTYMAPYSYDGWGATGTVERYLEAAIGSVLMFVEWIALGLLAFWWRKYISRREAPQ</sequence>
<keyword evidence="1" id="KW-1133">Transmembrane helix</keyword>